<dbReference type="Proteomes" id="UP000054266">
    <property type="component" value="Unassembled WGS sequence"/>
</dbReference>
<dbReference type="AlphaFoldDB" id="A0A0D2GI04"/>
<dbReference type="EMBL" id="KN846956">
    <property type="protein sequence ID" value="KIW71939.1"/>
    <property type="molecule type" value="Genomic_DNA"/>
</dbReference>
<feature type="compositionally biased region" description="Low complexity" evidence="1">
    <location>
        <begin position="576"/>
        <end position="591"/>
    </location>
</feature>
<reference evidence="2 3" key="1">
    <citation type="submission" date="2015-01" db="EMBL/GenBank/DDBJ databases">
        <title>The Genome Sequence of Capronia semiimmersa CBS27337.</title>
        <authorList>
            <consortium name="The Broad Institute Genomics Platform"/>
            <person name="Cuomo C."/>
            <person name="de Hoog S."/>
            <person name="Gorbushina A."/>
            <person name="Stielow B."/>
            <person name="Teixiera M."/>
            <person name="Abouelleil A."/>
            <person name="Chapman S.B."/>
            <person name="Priest M."/>
            <person name="Young S.K."/>
            <person name="Wortman J."/>
            <person name="Nusbaum C."/>
            <person name="Birren B."/>
        </authorList>
    </citation>
    <scope>NUCLEOTIDE SEQUENCE [LARGE SCALE GENOMIC DNA]</scope>
    <source>
        <strain evidence="2 3">CBS 27337</strain>
    </source>
</reference>
<feature type="compositionally biased region" description="Polar residues" evidence="1">
    <location>
        <begin position="354"/>
        <end position="363"/>
    </location>
</feature>
<keyword evidence="3" id="KW-1185">Reference proteome</keyword>
<feature type="compositionally biased region" description="Basic and acidic residues" evidence="1">
    <location>
        <begin position="992"/>
        <end position="1005"/>
    </location>
</feature>
<evidence type="ECO:0000313" key="2">
    <source>
        <dbReference type="EMBL" id="KIW71939.1"/>
    </source>
</evidence>
<feature type="compositionally biased region" description="Basic and acidic residues" evidence="1">
    <location>
        <begin position="369"/>
        <end position="390"/>
    </location>
</feature>
<dbReference type="HOGENOM" id="CLU_279398_0_0_1"/>
<name>A0A0D2GI04_9EURO</name>
<feature type="region of interest" description="Disordered" evidence="1">
    <location>
        <begin position="142"/>
        <end position="1128"/>
    </location>
</feature>
<feature type="compositionally biased region" description="Polar residues" evidence="1">
    <location>
        <begin position="868"/>
        <end position="878"/>
    </location>
</feature>
<proteinExistence type="predicted"/>
<sequence>MVRIRVAARIFPEDEYLKNIRLGKSIAAPVRGEKRLVVIVRDPYQWQIGTLLLEIKRSYESCYGRALPTVKYLKDADDFDISPQSYVSDVLLDEGRAQTDASDQRVTVNVVAEQGRAVREGSVAVGSQLEDPRYHMQLEQTSRPPIPTFSGLPSSLGKRPFAPADQQPPPAIGAKRARRIDIPETLSEGHQVVSSIEHDESPEPIDMVVEATQYSNPDKEHTRHQSTVEPTIGSPESGRLLQKVSSPAIEQPLDSSSSKKGKEDSTQTQSSPSVGKVNGISKPTANLGQRLQEQLQAPVTPPSETSRRQSNPGSLQRRRSDDAAKSSAQLSSASARKFKRKDVYDYPESDIDDSQMSPRSRQAQLGHGKSHDRLSHIEDIKSPRDDRGDHALSISQAIDTLDNESVFDDERPVEEAFKTPEVISRKTSSSPDEETETSTYEDPETGDAVVSGQGETAEEPVKRAASNSVQVNGHKRGASSTAALQPKQDAAAAASEAKDKKALALTKRTQVDKQPNSVKADGNTGSRPPRQKKRPRNDSVSVDGDARSSVKDSGNRSTHSNAVNTKKSTAKRQKSSTRTSKGSRTSVSSDSPGGQLSQDLRESAEQSSMNTLKKNVVDEREKPTATPGGQAKKAVAVGSSQKAQLKTPNGGSSKQNASTGSREKTVKVLPATNQVSSPPQSIVVQRGQEQAGSSSGPTKPLPNWGSEAPFPVVNEQTAAKGREDRLNVDKQGDSRKSPSIGIGLTAEEIKTMESRKNMTKEQYEAEKKRKQQEARKQAAAAKKMPATDQSLVNQGRKASEPQVEDVGPATTSTRNKPRKSLSSEEHQRPSPQAKTTDVSVVTSQTGKSKTPTMNSTPGGATSIRRESTGASSSKTSNAEHMLPPKTPAKTATKTPPAKSAITNKTPKPSAQQSNAAIRPAKTSSKSPSVKSMALSKTPKAASQQSPAEGTLNKVTKKPAPASSTNTKTNAKVVTNIQSRTTPAAGPYNQRLSDLHEVVRSAKKAPEPSQGTLLARIKQSQKPPVFEVDDEDEDESESSDDDEKPQAAAKVVATPNKIKTPNKQRPLEDEEDDDSSSQNENAKPAANGRLLLAGRNVKGKPTSTPSGRPDPTIRDQSIESDDEDEEDDD</sequence>
<organism evidence="2 3">
    <name type="scientific">Phialophora macrospora</name>
    <dbReference type="NCBI Taxonomy" id="1851006"/>
    <lineage>
        <taxon>Eukaryota</taxon>
        <taxon>Fungi</taxon>
        <taxon>Dikarya</taxon>
        <taxon>Ascomycota</taxon>
        <taxon>Pezizomycotina</taxon>
        <taxon>Eurotiomycetes</taxon>
        <taxon>Chaetothyriomycetidae</taxon>
        <taxon>Chaetothyriales</taxon>
        <taxon>Herpotrichiellaceae</taxon>
        <taxon>Phialophora</taxon>
    </lineage>
</organism>
<feature type="compositionally biased region" description="Basic and acidic residues" evidence="1">
    <location>
        <begin position="747"/>
        <end position="776"/>
    </location>
</feature>
<feature type="compositionally biased region" description="Low complexity" evidence="1">
    <location>
        <begin position="964"/>
        <end position="975"/>
    </location>
</feature>
<gene>
    <name evidence="2" type="ORF">PV04_00165</name>
</gene>
<feature type="compositionally biased region" description="Polar residues" evidence="1">
    <location>
        <begin position="281"/>
        <end position="314"/>
    </location>
</feature>
<feature type="compositionally biased region" description="Basic and acidic residues" evidence="1">
    <location>
        <begin position="720"/>
        <end position="736"/>
    </location>
</feature>
<evidence type="ECO:0000256" key="1">
    <source>
        <dbReference type="SAM" id="MobiDB-lite"/>
    </source>
</evidence>
<feature type="compositionally biased region" description="Polar residues" evidence="1">
    <location>
        <begin position="555"/>
        <end position="564"/>
    </location>
</feature>
<feature type="compositionally biased region" description="Acidic residues" evidence="1">
    <location>
        <begin position="431"/>
        <end position="445"/>
    </location>
</feature>
<feature type="compositionally biased region" description="Polar residues" evidence="1">
    <location>
        <begin position="900"/>
        <end position="929"/>
    </location>
</feature>
<feature type="compositionally biased region" description="Low complexity" evidence="1">
    <location>
        <begin position="482"/>
        <end position="495"/>
    </location>
</feature>
<feature type="compositionally biased region" description="Polar residues" evidence="1">
    <location>
        <begin position="829"/>
        <end position="859"/>
    </location>
</feature>
<feature type="compositionally biased region" description="Low complexity" evidence="1">
    <location>
        <begin position="325"/>
        <end position="335"/>
    </location>
</feature>
<evidence type="ECO:0000313" key="3">
    <source>
        <dbReference type="Proteomes" id="UP000054266"/>
    </source>
</evidence>
<accession>A0A0D2GI04</accession>
<feature type="compositionally biased region" description="Acidic residues" evidence="1">
    <location>
        <begin position="1026"/>
        <end position="1042"/>
    </location>
</feature>
<evidence type="ECO:0008006" key="4">
    <source>
        <dbReference type="Google" id="ProtNLM"/>
    </source>
</evidence>
<feature type="compositionally biased region" description="Polar residues" evidence="1">
    <location>
        <begin position="671"/>
        <end position="697"/>
    </location>
</feature>
<feature type="compositionally biased region" description="Low complexity" evidence="1">
    <location>
        <begin position="887"/>
        <end position="898"/>
    </location>
</feature>
<feature type="compositionally biased region" description="Basic and acidic residues" evidence="1">
    <location>
        <begin position="408"/>
        <end position="418"/>
    </location>
</feature>
<protein>
    <recommendedName>
        <fullName evidence="4">Nucleolar protein Dnt1-like N-terminal domain-containing protein</fullName>
    </recommendedName>
</protein>
<feature type="compositionally biased region" description="Polar residues" evidence="1">
    <location>
        <begin position="638"/>
        <end position="660"/>
    </location>
</feature>
<feature type="compositionally biased region" description="Acidic residues" evidence="1">
    <location>
        <begin position="1117"/>
        <end position="1128"/>
    </location>
</feature>
<feature type="compositionally biased region" description="Basic and acidic residues" evidence="1">
    <location>
        <begin position="544"/>
        <end position="554"/>
    </location>
</feature>
<dbReference type="STRING" id="5601.A0A0D2GI04"/>